<reference evidence="9" key="1">
    <citation type="submission" date="2023-06" db="EMBL/GenBank/DDBJ databases">
        <title>Genome-scale phylogeny and comparative genomics of the fungal order Sordariales.</title>
        <authorList>
            <consortium name="Lawrence Berkeley National Laboratory"/>
            <person name="Hensen N."/>
            <person name="Bonometti L."/>
            <person name="Westerberg I."/>
            <person name="Brannstrom I.O."/>
            <person name="Guillou S."/>
            <person name="Cros-Aarteil S."/>
            <person name="Calhoun S."/>
            <person name="Haridas S."/>
            <person name="Kuo A."/>
            <person name="Mondo S."/>
            <person name="Pangilinan J."/>
            <person name="Riley R."/>
            <person name="LaButti K."/>
            <person name="Andreopoulos B."/>
            <person name="Lipzen A."/>
            <person name="Chen C."/>
            <person name="Yanf M."/>
            <person name="Daum C."/>
            <person name="Ng V."/>
            <person name="Clum A."/>
            <person name="Steindorff A."/>
            <person name="Ohm R."/>
            <person name="Martin F."/>
            <person name="Silar P."/>
            <person name="Natvig D."/>
            <person name="Lalanne C."/>
            <person name="Gautier V."/>
            <person name="Ament-velasquez S.L."/>
            <person name="Kruys A."/>
            <person name="Hutchinson M.I."/>
            <person name="Powell A.J."/>
            <person name="Barry K."/>
            <person name="Miller A.N."/>
            <person name="Grigoriev I.V."/>
            <person name="Debuchy R."/>
            <person name="Gladieux P."/>
            <person name="Thoren M.H."/>
            <person name="Johannesson H."/>
        </authorList>
    </citation>
    <scope>NUCLEOTIDE SEQUENCE</scope>
    <source>
        <strain evidence="9">SMH3391-2</strain>
    </source>
</reference>
<evidence type="ECO:0000256" key="6">
    <source>
        <dbReference type="ARBA" id="ARBA00034311"/>
    </source>
</evidence>
<dbReference type="InterPro" id="IPR004302">
    <property type="entry name" value="Cellulose/chitin-bd_N"/>
</dbReference>
<dbReference type="Proteomes" id="UP001174934">
    <property type="component" value="Unassembled WGS sequence"/>
</dbReference>
<accession>A0AA40BV63</accession>
<evidence type="ECO:0000259" key="8">
    <source>
        <dbReference type="Pfam" id="PF03067"/>
    </source>
</evidence>
<dbReference type="GO" id="GO:0046872">
    <property type="term" value="F:metal ion binding"/>
    <property type="evidence" value="ECO:0007669"/>
    <property type="project" value="UniProtKB-KW"/>
</dbReference>
<evidence type="ECO:0000256" key="2">
    <source>
        <dbReference type="ARBA" id="ARBA00022723"/>
    </source>
</evidence>
<dbReference type="PANTHER" id="PTHR36575">
    <property type="entry name" value="BINDING PROTEIN, PUTATIVE (AFU_ORTHOLOGUE AFUA_1G14430)-RELATED"/>
    <property type="match status" value="1"/>
</dbReference>
<evidence type="ECO:0000256" key="5">
    <source>
        <dbReference type="ARBA" id="ARBA00023180"/>
    </source>
</evidence>
<evidence type="ECO:0000256" key="3">
    <source>
        <dbReference type="ARBA" id="ARBA00023008"/>
    </source>
</evidence>
<dbReference type="AlphaFoldDB" id="A0AA40BV63"/>
<keyword evidence="2" id="KW-0479">Metal-binding</keyword>
<keyword evidence="5" id="KW-0325">Glycoprotein</keyword>
<evidence type="ECO:0000256" key="1">
    <source>
        <dbReference type="ARBA" id="ARBA00001973"/>
    </source>
</evidence>
<evidence type="ECO:0000313" key="9">
    <source>
        <dbReference type="EMBL" id="KAK0614843.1"/>
    </source>
</evidence>
<gene>
    <name evidence="9" type="ORF">B0T17DRAFT_498084</name>
</gene>
<protein>
    <recommendedName>
        <fullName evidence="8">Chitin-binding type-4 domain-containing protein</fullName>
    </recommendedName>
</protein>
<keyword evidence="3" id="KW-0186">Copper</keyword>
<name>A0AA40BV63_9PEZI</name>
<dbReference type="Pfam" id="PF03067">
    <property type="entry name" value="LPMO_10"/>
    <property type="match status" value="1"/>
</dbReference>
<dbReference type="Gene3D" id="2.70.50.70">
    <property type="match status" value="1"/>
</dbReference>
<comment type="similarity">
    <text evidence="6">Belongs to the polysaccharide monooxygenase AA13 family.</text>
</comment>
<feature type="chain" id="PRO_5041256068" description="Chitin-binding type-4 domain-containing protein" evidence="7">
    <location>
        <begin position="18"/>
        <end position="210"/>
    </location>
</feature>
<dbReference type="EMBL" id="JAULSR010000007">
    <property type="protein sequence ID" value="KAK0614843.1"/>
    <property type="molecule type" value="Genomic_DNA"/>
</dbReference>
<evidence type="ECO:0000313" key="10">
    <source>
        <dbReference type="Proteomes" id="UP001174934"/>
    </source>
</evidence>
<comment type="cofactor">
    <cofactor evidence="1">
        <name>Cu(2+)</name>
        <dbReference type="ChEBI" id="CHEBI:29036"/>
    </cofactor>
</comment>
<dbReference type="InterPro" id="IPR052282">
    <property type="entry name" value="Starch-active_LPMO"/>
</dbReference>
<dbReference type="PANTHER" id="PTHR36575:SF2">
    <property type="entry name" value="CHITIN-BINDING TYPE-4 DOMAIN-CONTAINING PROTEIN-RELATED"/>
    <property type="match status" value="1"/>
</dbReference>
<proteinExistence type="inferred from homology"/>
<keyword evidence="4" id="KW-1015">Disulfide bond</keyword>
<sequence>MQFSVAALLGLAVQASAHGLVQKPASRTPGDATAAACGKTLVNFYKTDNTSYPEALLRSNPSGLKDGYDAKKCNLWLCKGFQFADNVANVQKYKAGDVVNLEVFIRIPHKGYANVSVVDTTTNSVIGTPLIAWADNYAASTRPPADQTKFSVKVPDLAGKCTEAGVCVLQWYWFGQGQTYESCIDFTVPAPVAAPPASEHEHMIRGQTWH</sequence>
<feature type="signal peptide" evidence="7">
    <location>
        <begin position="1"/>
        <end position="17"/>
    </location>
</feature>
<organism evidence="9 10">
    <name type="scientific">Bombardia bombarda</name>
    <dbReference type="NCBI Taxonomy" id="252184"/>
    <lineage>
        <taxon>Eukaryota</taxon>
        <taxon>Fungi</taxon>
        <taxon>Dikarya</taxon>
        <taxon>Ascomycota</taxon>
        <taxon>Pezizomycotina</taxon>
        <taxon>Sordariomycetes</taxon>
        <taxon>Sordariomycetidae</taxon>
        <taxon>Sordariales</taxon>
        <taxon>Lasiosphaeriaceae</taxon>
        <taxon>Bombardia</taxon>
    </lineage>
</organism>
<evidence type="ECO:0000256" key="4">
    <source>
        <dbReference type="ARBA" id="ARBA00023157"/>
    </source>
</evidence>
<keyword evidence="10" id="KW-1185">Reference proteome</keyword>
<feature type="domain" description="Chitin-binding type-4" evidence="8">
    <location>
        <begin position="18"/>
        <end position="186"/>
    </location>
</feature>
<keyword evidence="7" id="KW-0732">Signal</keyword>
<evidence type="ECO:0000256" key="7">
    <source>
        <dbReference type="SAM" id="SignalP"/>
    </source>
</evidence>
<comment type="caution">
    <text evidence="9">The sequence shown here is derived from an EMBL/GenBank/DDBJ whole genome shotgun (WGS) entry which is preliminary data.</text>
</comment>